<feature type="compositionally biased region" description="Basic and acidic residues" evidence="1">
    <location>
        <begin position="1395"/>
        <end position="1407"/>
    </location>
</feature>
<feature type="region of interest" description="Disordered" evidence="1">
    <location>
        <begin position="265"/>
        <end position="846"/>
    </location>
</feature>
<evidence type="ECO:0000313" key="2">
    <source>
        <dbReference type="EMBL" id="KAL1116834.1"/>
    </source>
</evidence>
<feature type="region of interest" description="Disordered" evidence="1">
    <location>
        <begin position="93"/>
        <end position="179"/>
    </location>
</feature>
<feature type="compositionally biased region" description="Basic and acidic residues" evidence="1">
    <location>
        <begin position="541"/>
        <end position="553"/>
    </location>
</feature>
<feature type="compositionally biased region" description="Polar residues" evidence="1">
    <location>
        <begin position="2364"/>
        <end position="2387"/>
    </location>
</feature>
<evidence type="ECO:0000313" key="3">
    <source>
        <dbReference type="Proteomes" id="UP001558652"/>
    </source>
</evidence>
<keyword evidence="3" id="KW-1185">Reference proteome</keyword>
<feature type="compositionally biased region" description="Basic and acidic residues" evidence="1">
    <location>
        <begin position="1151"/>
        <end position="1163"/>
    </location>
</feature>
<feature type="compositionally biased region" description="Basic and acidic residues" evidence="1">
    <location>
        <begin position="2259"/>
        <end position="2278"/>
    </location>
</feature>
<feature type="compositionally biased region" description="Basic and acidic residues" evidence="1">
    <location>
        <begin position="1639"/>
        <end position="1651"/>
    </location>
</feature>
<sequence>MTEMPEVMYEWWGTAAPVVVMADETMVPQVPGLLFFSSAGVPVTDNFDRRTDEATSSGGEGHRPVGVMPMANLTEIWRINGWLIEGAPISRRKTDVNTASQPNKDTPPAPEWAVQHRDLERQRPYRFTPGKPHTRFKEGINGWSIEGAPVSRRKADVNTESQPNKDTPPAPEWAVQHRDLERQRPDRFTPGMPHTRFKEGINGWSIEGAPVSRRKADVNTESQPNKDTPPAPEWAVQHRDLERQRPDRFTPGMPHTRFKEGINGWSIEGAPVSRRKADVNTESQPNKDTPPAPEWAVQHRDLERQRPDRFTPGMPHTRFKEGINGWPIENAPVSRRKADVNTESQPNKDTPPAPEVAVQHRDLERQRPDRFTPGMPHTRFKEGINGWPIEGAPVSRRKADVNTESQPNKDTPPAPEWAVQHRDLERQRPDRFTPGMPHTRFKEGINGWSIEGAPVSRRKADVNTESQPNKDTPPAPEWAVQHRDLERQRPDRFTPGMPHTRFKEGINGWSIEGAPVSRRKADVNTESQPNKDTPPAPEVAVQHRDLERQRPDRFTPGMPHTRFKEGINGWPIEGAPVSRRKADVNTESQPNKDTPPAPEWAVQHRDLERQRPDRFTPGMPHTRFKEGINGWSIEGAPVSRRKADVNTESQPNKDTPPAPEWAVQHRDLERQRPDRFTPGMPHTRFKEGINGWSIEGAPVSRRKADVNTESQPNKDTPPAPEVAVQHRDLERQRPDRFTPGMPHTRFKEGINGWSIEGAPVSRRKADVNTESQPNKDTPPAPEWAVQHRDLERQRPDRFTPGMPHTRFKEGINGRSIEGAPVSRRKADVNTESQPNKDTPPAPEVAVQHRDLERQRPDRFTPGMPHTRFKEGINGWSIEGAPVSRRKADVNTESQPNKDTPPAPEVAVQHRDLERQRPDRFTPGMPHTRFKEGINGWSIEGAPVSRRKADVNTESQPNKDTPPAPEWAVQHRDLERQRPDRFTPGMPHTRFKEGINGRSIEGAPVSRRKADVNTESQPNKDTPPAPEVAVQHRDLERQRPDRFTPGMPHTRFKEGINGWSIEGAPVSRRKADVNTESQPNKDTPPAPEWAVQHRDLERQRPDRFTPGMPHTRFKEGINGWSIEGAPVSRRKADVNTESQPNKDTPPAPEVAVQHRDLERQRPDRFTPGMPHTRFKEGINGWSIEGAPVSRRKADVNTESQPNKDTPPAPEWAVQHRDLERQRPDRFTPGMPHTRFKEGINGRSIEGAPVSRRKADVNTESQPNKDTPPAPEVAVQHRDLERQRPDRFTPGMPHTRFKEGINGWSIEGAPVSRRKADVNTESQPNKDTPPAPEVAVQHRDLERQRPDRFTPGMPHTRFKEGINGWSIEGAPVSRRKADVNTESQPNKDTPPAPEWAVQHRDLERQRPDRFTPGMPHTRFKEGINGRSIEGAPVSRRKADVNTESQPNKDTPPAPEVAVQHRDLERQRPDRFTPGMPHTRFKEGINGWSIEGAPVSRRKADVNTESQPNKDTPPAPEWAVQHRDLERQRPDRFTPGMPHTRFKEGINGWSIEGGPVSRRKADVNTESQPNKDTPPAPEVAVQHRDLERQRPDRFTPGMPHTRFKEGINGWSIEGAPVSRRKADVNTESQPNKDTPPAPEWAVQHRDLERQRPDRFTPGMPHTRFKEGINGWSIEGGPVSRRKADVNTESQPNKDTPPAPEVAVQHRDLERQRPDRFTPGMPHTRFKEGINGWSIEGAPVSRRKADVNTETQPNKDTPPAPEWAVQHRDLERQRPDRFTPGMPHTRFKEGINGWPIEGAPVSRRRADVNTESQPNQDTPPAPEWAVQHRDLERQRPDRFTPGMPHSRFKEGINGWSIEDAPVSRRKTDVNTESQPNKDTPPAPEWAVQHRDLERQRPYWFTPGKPYTRFKEGAPFGSISHIKSPVKKFRHCKKGYKRAAERCVCNSFKPAYMTIDTKGARLGSINGIKSPVKKFRHYRKGRKRAVGRRVCNSFKPAYMTIAAKGARLGSINGIKSPVKKFRHYRKGRKRAVGITTVCNSFKPAYMTFAAKGARFRPFSFVKHPVKKTRHSCKGRKRVKGRNHVFLSTKPADMKIDATGFFLTASNSEDTRDLSETAEGDSNKQPGSCEYKRRDERHINLSTQEDVNHRENEMARGFVKNNGERKVKIVWKNKSDVYRLKGTQPPHQFRRSDLKCTCLPGMLLRQGCSVLKIKKYNPYTSLAPPTLEQFTIKIVRTASGTSHGEEKATANQKFKTVHGTGVTSKGEELTKEPTEHTTVNEKTSHRYQSITATPKLTTECGTEATSQGEEPTKGPSAHTTANEKTSHGYQSTTDTSKLTTECGTEATSHGEEPTKGPSEHTTASEKTSHEYQLTTATPNLTTECGTEATSQGEEPTKGYSEHITTNIKTSHGEQSTAYNLKFKTVHDTGAILHGEEPTKGSSEHTTTNEKTSHGYQSTTATPKLTTECDTEATSQGEEPTKGHSEHTTTNEKTSHGEQSTTATLKLTTECSTKATSQGEELSREIAVRVICPKCKSIIDPFDLEII</sequence>
<name>A0ABD0YLU5_9HEMI</name>
<feature type="region of interest" description="Disordered" evidence="1">
    <location>
        <begin position="876"/>
        <end position="1028"/>
    </location>
</feature>
<feature type="compositionally biased region" description="Basic and acidic residues" evidence="1">
    <location>
        <begin position="1212"/>
        <end position="1224"/>
    </location>
</feature>
<feature type="compositionally biased region" description="Basic and acidic residues" evidence="1">
    <location>
        <begin position="419"/>
        <end position="431"/>
    </location>
</feature>
<feature type="compositionally biased region" description="Basic and acidic residues" evidence="1">
    <location>
        <begin position="114"/>
        <end position="123"/>
    </location>
</feature>
<feature type="compositionally biased region" description="Basic and acidic residues" evidence="1">
    <location>
        <begin position="1334"/>
        <end position="1346"/>
    </location>
</feature>
<reference evidence="2 3" key="1">
    <citation type="submission" date="2024-07" db="EMBL/GenBank/DDBJ databases">
        <title>Chromosome-level genome assembly of the water stick insect Ranatra chinensis (Heteroptera: Nepidae).</title>
        <authorList>
            <person name="Liu X."/>
        </authorList>
    </citation>
    <scope>NUCLEOTIDE SEQUENCE [LARGE SCALE GENOMIC DNA]</scope>
    <source>
        <strain evidence="2">Cailab_2021Rc</strain>
        <tissue evidence="2">Muscle</tissue>
    </source>
</reference>
<feature type="compositionally biased region" description="Basic and acidic residues" evidence="1">
    <location>
        <begin position="358"/>
        <end position="370"/>
    </location>
</feature>
<feature type="compositionally biased region" description="Basic and acidic residues" evidence="1">
    <location>
        <begin position="297"/>
        <end position="309"/>
    </location>
</feature>
<feature type="compositionally biased region" description="Basic and acidic residues" evidence="1">
    <location>
        <begin position="1761"/>
        <end position="1773"/>
    </location>
</feature>
<comment type="caution">
    <text evidence="2">The sequence shown here is derived from an EMBL/GenBank/DDBJ whole genome shotgun (WGS) entry which is preliminary data.</text>
</comment>
<feature type="region of interest" description="Disordered" evidence="1">
    <location>
        <begin position="2427"/>
        <end position="2498"/>
    </location>
</feature>
<feature type="region of interest" description="Disordered" evidence="1">
    <location>
        <begin position="1059"/>
        <end position="1273"/>
    </location>
</feature>
<gene>
    <name evidence="2" type="ORF">AAG570_005304</name>
</gene>
<feature type="compositionally biased region" description="Polar residues" evidence="1">
    <location>
        <begin position="2311"/>
        <end position="2341"/>
    </location>
</feature>
<protein>
    <submittedName>
        <fullName evidence="2">Uncharacterized protein</fullName>
    </submittedName>
</protein>
<feature type="compositionally biased region" description="Basic and acidic residues" evidence="1">
    <location>
        <begin position="968"/>
        <end position="980"/>
    </location>
</feature>
<feature type="compositionally biased region" description="Basic and acidic residues" evidence="1">
    <location>
        <begin position="1090"/>
        <end position="1102"/>
    </location>
</feature>
<feature type="compositionally biased region" description="Basic and acidic residues" evidence="1">
    <location>
        <begin position="2472"/>
        <end position="2489"/>
    </location>
</feature>
<feature type="region of interest" description="Disordered" evidence="1">
    <location>
        <begin position="1730"/>
        <end position="1885"/>
    </location>
</feature>
<feature type="compositionally biased region" description="Polar residues" evidence="1">
    <location>
        <begin position="2447"/>
        <end position="2458"/>
    </location>
</feature>
<feature type="compositionally biased region" description="Basic and acidic residues" evidence="1">
    <location>
        <begin position="1822"/>
        <end position="1834"/>
    </location>
</feature>
<feature type="compositionally biased region" description="Basic and acidic residues" evidence="1">
    <location>
        <begin position="907"/>
        <end position="919"/>
    </location>
</feature>
<proteinExistence type="predicted"/>
<accession>A0ABD0YLU5</accession>
<feature type="compositionally biased region" description="Basic and acidic residues" evidence="1">
    <location>
        <begin position="1517"/>
        <end position="1529"/>
    </location>
</feature>
<organism evidence="2 3">
    <name type="scientific">Ranatra chinensis</name>
    <dbReference type="NCBI Taxonomy" id="642074"/>
    <lineage>
        <taxon>Eukaryota</taxon>
        <taxon>Metazoa</taxon>
        <taxon>Ecdysozoa</taxon>
        <taxon>Arthropoda</taxon>
        <taxon>Hexapoda</taxon>
        <taxon>Insecta</taxon>
        <taxon>Pterygota</taxon>
        <taxon>Neoptera</taxon>
        <taxon>Paraneoptera</taxon>
        <taxon>Hemiptera</taxon>
        <taxon>Heteroptera</taxon>
        <taxon>Panheteroptera</taxon>
        <taxon>Nepomorpha</taxon>
        <taxon>Nepidae</taxon>
        <taxon>Ranatrinae</taxon>
        <taxon>Ranatra</taxon>
    </lineage>
</organism>
<dbReference type="EMBL" id="JBFDAA010000017">
    <property type="protein sequence ID" value="KAL1116834.1"/>
    <property type="molecule type" value="Genomic_DNA"/>
</dbReference>
<feature type="compositionally biased region" description="Basic and acidic residues" evidence="1">
    <location>
        <begin position="602"/>
        <end position="614"/>
    </location>
</feature>
<dbReference type="Proteomes" id="UP001558652">
    <property type="component" value="Unassembled WGS sequence"/>
</dbReference>
<feature type="region of interest" description="Disordered" evidence="1">
    <location>
        <begin position="1486"/>
        <end position="1577"/>
    </location>
</feature>
<feature type="compositionally biased region" description="Basic and acidic residues" evidence="1">
    <location>
        <begin position="480"/>
        <end position="492"/>
    </location>
</feature>
<feature type="compositionally biased region" description="Basic and acidic residues" evidence="1">
    <location>
        <begin position="2427"/>
        <end position="2446"/>
    </location>
</feature>
<feature type="compositionally biased region" description="Basic and acidic residues" evidence="1">
    <location>
        <begin position="785"/>
        <end position="797"/>
    </location>
</feature>
<feature type="compositionally biased region" description="Polar residues" evidence="1">
    <location>
        <begin position="2279"/>
        <end position="2303"/>
    </location>
</feature>
<feature type="region of interest" description="Disordered" evidence="1">
    <location>
        <begin position="205"/>
        <end position="234"/>
    </location>
</feature>
<feature type="compositionally biased region" description="Basic and acidic residues" evidence="1">
    <location>
        <begin position="724"/>
        <end position="736"/>
    </location>
</feature>
<feature type="compositionally biased region" description="Basic and acidic residues" evidence="1">
    <location>
        <begin position="2342"/>
        <end position="2363"/>
    </location>
</feature>
<evidence type="ECO:0000256" key="1">
    <source>
        <dbReference type="SAM" id="MobiDB-lite"/>
    </source>
</evidence>
<feature type="region of interest" description="Disordered" evidence="1">
    <location>
        <begin position="2252"/>
        <end position="2393"/>
    </location>
</feature>
<feature type="region of interest" description="Disordered" evidence="1">
    <location>
        <begin position="1608"/>
        <end position="1699"/>
    </location>
</feature>
<feature type="compositionally biased region" description="Basic and acidic residues" evidence="1">
    <location>
        <begin position="663"/>
        <end position="675"/>
    </location>
</feature>
<feature type="region of interest" description="Disordered" evidence="1">
    <location>
        <begin position="1303"/>
        <end position="1455"/>
    </location>
</feature>